<dbReference type="AlphaFoldDB" id="A0A6C0C513"/>
<protein>
    <submittedName>
        <fullName evidence="1">Uncharacterized protein</fullName>
    </submittedName>
</protein>
<evidence type="ECO:0000313" key="1">
    <source>
        <dbReference type="EMBL" id="QHS98864.1"/>
    </source>
</evidence>
<proteinExistence type="predicted"/>
<dbReference type="EMBL" id="MN739326">
    <property type="protein sequence ID" value="QHS98864.1"/>
    <property type="molecule type" value="Genomic_DNA"/>
</dbReference>
<name>A0A6C0C513_9ZZZZ</name>
<organism evidence="1">
    <name type="scientific">viral metagenome</name>
    <dbReference type="NCBI Taxonomy" id="1070528"/>
    <lineage>
        <taxon>unclassified sequences</taxon>
        <taxon>metagenomes</taxon>
        <taxon>organismal metagenomes</taxon>
    </lineage>
</organism>
<accession>A0A6C0C513</accession>
<reference evidence="1" key="1">
    <citation type="journal article" date="2020" name="Nature">
        <title>Giant virus diversity and host interactions through global metagenomics.</title>
        <authorList>
            <person name="Schulz F."/>
            <person name="Roux S."/>
            <person name="Paez-Espino D."/>
            <person name="Jungbluth S."/>
            <person name="Walsh D.A."/>
            <person name="Denef V.J."/>
            <person name="McMahon K.D."/>
            <person name="Konstantinidis K.T."/>
            <person name="Eloe-Fadrosh E.A."/>
            <person name="Kyrpides N.C."/>
            <person name="Woyke T."/>
        </authorList>
    </citation>
    <scope>NUCLEOTIDE SEQUENCE</scope>
    <source>
        <strain evidence="1">GVMAG-M-3300020185-18</strain>
    </source>
</reference>
<sequence>MSSSNKNYFNLFEQKDRIDGVSVNINNIGDAIKAVKKMFSKPPNIIYGIDYTVESYKDITTAFRTWLITDEINIQYDKKKLIKQIFDFHIKTQQDHIIAFQSYNLEFALLMCKINKKFLNIEIPKIEGGLSGVSFIATYTL</sequence>